<feature type="compositionally biased region" description="Pro residues" evidence="1">
    <location>
        <begin position="73"/>
        <end position="140"/>
    </location>
</feature>
<dbReference type="eggNOG" id="ENOG502S4EN">
    <property type="taxonomic scope" value="Eukaryota"/>
</dbReference>
<dbReference type="PANTHER" id="PTHR36036">
    <property type="entry name" value="PROLINE-RICH FAMILY PROTEIN"/>
    <property type="match status" value="1"/>
</dbReference>
<name>A0A0E0LG41_ORYPU</name>
<dbReference type="HOGENOM" id="CLU_121658_0_0_1"/>
<dbReference type="Gramene" id="OPUNC07G00260.1">
    <property type="protein sequence ID" value="OPUNC07G00260.1"/>
    <property type="gene ID" value="OPUNC07G00260"/>
</dbReference>
<dbReference type="PANTHER" id="PTHR36036:SF3">
    <property type="entry name" value="EXTENSIN-LIKE PROTEIN"/>
    <property type="match status" value="1"/>
</dbReference>
<dbReference type="InterPro" id="IPR040277">
    <property type="entry name" value="Os04g0629400-like"/>
</dbReference>
<dbReference type="AlphaFoldDB" id="A0A0E0LG41"/>
<reference evidence="2" key="1">
    <citation type="submission" date="2015-04" db="UniProtKB">
        <authorList>
            <consortium name="EnsemblPlants"/>
        </authorList>
    </citation>
    <scope>IDENTIFICATION</scope>
</reference>
<dbReference type="EnsemblPlants" id="OPUNC07G00260.1">
    <property type="protein sequence ID" value="OPUNC07G00260.1"/>
    <property type="gene ID" value="OPUNC07G00260"/>
</dbReference>
<dbReference type="Proteomes" id="UP000026962">
    <property type="component" value="Chromosome 7"/>
</dbReference>
<keyword evidence="3" id="KW-1185">Reference proteome</keyword>
<reference evidence="2" key="2">
    <citation type="submission" date="2018-05" db="EMBL/GenBank/DDBJ databases">
        <title>OpunRS2 (Oryza punctata Reference Sequence Version 2).</title>
        <authorList>
            <person name="Zhang J."/>
            <person name="Kudrna D."/>
            <person name="Lee S."/>
            <person name="Talag J."/>
            <person name="Welchert J."/>
            <person name="Wing R.A."/>
        </authorList>
    </citation>
    <scope>NUCLEOTIDE SEQUENCE [LARGE SCALE GENOMIC DNA]</scope>
</reference>
<proteinExistence type="predicted"/>
<evidence type="ECO:0000313" key="2">
    <source>
        <dbReference type="EnsemblPlants" id="OPUNC07G00260.1"/>
    </source>
</evidence>
<sequence length="190" mass="19616">MAMRWCYVGKATKIFFAVLAVLALIAVVLAFRAVLHRAKSRSSSAACAAADECQPILPEPVPQPSMPSTAATTPPPQQQNPPPDAAMPPPPPAAIFASPPPPDALVPPPPPPAAAALVPPPPPPAAAALVPPPLPSPEAPSPTALKSRFTEISVEPRPHSSRQMSSNAMNVVVASSARSEPAKYLHCPEI</sequence>
<accession>A0A0E0LG41</accession>
<dbReference type="OMA" id="GCYVGKA"/>
<evidence type="ECO:0000256" key="1">
    <source>
        <dbReference type="SAM" id="MobiDB-lite"/>
    </source>
</evidence>
<feature type="region of interest" description="Disordered" evidence="1">
    <location>
        <begin position="55"/>
        <end position="167"/>
    </location>
</feature>
<organism evidence="2">
    <name type="scientific">Oryza punctata</name>
    <name type="common">Red rice</name>
    <dbReference type="NCBI Taxonomy" id="4537"/>
    <lineage>
        <taxon>Eukaryota</taxon>
        <taxon>Viridiplantae</taxon>
        <taxon>Streptophyta</taxon>
        <taxon>Embryophyta</taxon>
        <taxon>Tracheophyta</taxon>
        <taxon>Spermatophyta</taxon>
        <taxon>Magnoliopsida</taxon>
        <taxon>Liliopsida</taxon>
        <taxon>Poales</taxon>
        <taxon>Poaceae</taxon>
        <taxon>BOP clade</taxon>
        <taxon>Oryzoideae</taxon>
        <taxon>Oryzeae</taxon>
        <taxon>Oryzinae</taxon>
        <taxon>Oryza</taxon>
    </lineage>
</organism>
<protein>
    <submittedName>
        <fullName evidence="2">Uncharacterized protein</fullName>
    </submittedName>
</protein>
<evidence type="ECO:0000313" key="3">
    <source>
        <dbReference type="Proteomes" id="UP000026962"/>
    </source>
</evidence>